<organism evidence="5 6">
    <name type="scientific">Mycobacterium colombiense CECT 3035</name>
    <dbReference type="NCBI Taxonomy" id="1041522"/>
    <lineage>
        <taxon>Bacteria</taxon>
        <taxon>Bacillati</taxon>
        <taxon>Actinomycetota</taxon>
        <taxon>Actinomycetes</taxon>
        <taxon>Mycobacteriales</taxon>
        <taxon>Mycobacteriaceae</taxon>
        <taxon>Mycobacterium</taxon>
        <taxon>Mycobacterium avium complex (MAC)</taxon>
    </lineage>
</organism>
<evidence type="ECO:0000256" key="2">
    <source>
        <dbReference type="ARBA" id="ARBA00023136"/>
    </source>
</evidence>
<evidence type="ECO:0000256" key="4">
    <source>
        <dbReference type="SAM" id="Phobius"/>
    </source>
</evidence>
<evidence type="ECO:0000313" key="6">
    <source>
        <dbReference type="Proteomes" id="UP000006455"/>
    </source>
</evidence>
<dbReference type="PANTHER" id="PTHR37042">
    <property type="entry name" value="OUTER MEMBRANE PROTEIN RV1973"/>
    <property type="match status" value="1"/>
</dbReference>
<dbReference type="Proteomes" id="UP000006455">
    <property type="component" value="Unassembled WGS sequence"/>
</dbReference>
<dbReference type="AlphaFoldDB" id="J4TL10"/>
<dbReference type="STRING" id="1041522.GCA_002105755_01024"/>
<dbReference type="GO" id="GO:0016020">
    <property type="term" value="C:membrane"/>
    <property type="evidence" value="ECO:0007669"/>
    <property type="project" value="UniProtKB-SubCell"/>
</dbReference>
<feature type="compositionally biased region" description="Basic and acidic residues" evidence="3">
    <location>
        <begin position="1"/>
        <end position="29"/>
    </location>
</feature>
<keyword evidence="4" id="KW-0812">Transmembrane</keyword>
<keyword evidence="4" id="KW-1133">Transmembrane helix</keyword>
<evidence type="ECO:0008006" key="7">
    <source>
        <dbReference type="Google" id="ProtNLM"/>
    </source>
</evidence>
<keyword evidence="2 4" id="KW-0472">Membrane</keyword>
<protein>
    <recommendedName>
        <fullName evidence="7">Twin-arginine translocation pathway signal</fullName>
    </recommendedName>
</protein>
<comment type="subcellular location">
    <subcellularLocation>
        <location evidence="1">Membrane</location>
    </subcellularLocation>
</comment>
<dbReference type="EMBL" id="AFVW02000002">
    <property type="protein sequence ID" value="EJO90548.1"/>
    <property type="molecule type" value="Genomic_DNA"/>
</dbReference>
<dbReference type="OrthoDB" id="5196392at2"/>
<dbReference type="eggNOG" id="ENOG50341TF">
    <property type="taxonomic scope" value="Bacteria"/>
</dbReference>
<dbReference type="GeneID" id="31527414"/>
<name>J4TL10_9MYCO</name>
<reference evidence="5 6" key="1">
    <citation type="journal article" date="2011" name="J. Bacteriol.">
        <title>Genome sequence of the Mycobacterium colombiense type strain, CECT 3035.</title>
        <authorList>
            <person name="Gonzalez-Perez M."/>
            <person name="Murcia M.I."/>
            <person name="Landsman D."/>
            <person name="Jordan I.K."/>
            <person name="Marino-Ramirez L."/>
        </authorList>
    </citation>
    <scope>NUCLEOTIDE SEQUENCE [LARGE SCALE GENOMIC DNA]</scope>
    <source>
        <strain evidence="5 6">CECT 3035</strain>
    </source>
</reference>
<accession>J4TL10</accession>
<gene>
    <name evidence="5" type="ORF">MCOL_V210165</name>
</gene>
<evidence type="ECO:0000256" key="3">
    <source>
        <dbReference type="SAM" id="MobiDB-lite"/>
    </source>
</evidence>
<dbReference type="RefSeq" id="WP_007771563.1">
    <property type="nucleotide sequence ID" value="NZ_AFVW02000002.1"/>
</dbReference>
<evidence type="ECO:0000256" key="1">
    <source>
        <dbReference type="ARBA" id="ARBA00004370"/>
    </source>
</evidence>
<feature type="region of interest" description="Disordered" evidence="3">
    <location>
        <begin position="1"/>
        <end position="34"/>
    </location>
</feature>
<evidence type="ECO:0000313" key="5">
    <source>
        <dbReference type="EMBL" id="EJO90548.1"/>
    </source>
</evidence>
<comment type="caution">
    <text evidence="5">The sequence shown here is derived from an EMBL/GenBank/DDBJ whole genome shotgun (WGS) entry which is preliminary data.</text>
</comment>
<sequence>MTAEHPEVRGEPQVDDKEIGAGDHRHADDSTGDAECLTVGTSVRAQRRWTHRAISHWPLIAAGALLTAAAATTAGLYFGQYRGGEQINDASAKSAIGAASDGTVALLSYSPDRLQSDLTAAKSHLTGEFLTYYGKFTDQIVAPAAKEKAVSTKAVIQRAAIADLHDDTARVLVFLDQTTTSKDAPEPVQTASSVMVSLSKVHGAWLISAFDPV</sequence>
<feature type="transmembrane region" description="Helical" evidence="4">
    <location>
        <begin position="57"/>
        <end position="78"/>
    </location>
</feature>
<proteinExistence type="predicted"/>
<dbReference type="PANTHER" id="PTHR37042:SF4">
    <property type="entry name" value="OUTER MEMBRANE PROTEIN RV1973"/>
    <property type="match status" value="1"/>
</dbReference>